<organism evidence="2 3">
    <name type="scientific">Portunus trituberculatus</name>
    <name type="common">Swimming crab</name>
    <name type="synonym">Neptunus trituberculatus</name>
    <dbReference type="NCBI Taxonomy" id="210409"/>
    <lineage>
        <taxon>Eukaryota</taxon>
        <taxon>Metazoa</taxon>
        <taxon>Ecdysozoa</taxon>
        <taxon>Arthropoda</taxon>
        <taxon>Crustacea</taxon>
        <taxon>Multicrustacea</taxon>
        <taxon>Malacostraca</taxon>
        <taxon>Eumalacostraca</taxon>
        <taxon>Eucarida</taxon>
        <taxon>Decapoda</taxon>
        <taxon>Pleocyemata</taxon>
        <taxon>Brachyura</taxon>
        <taxon>Eubrachyura</taxon>
        <taxon>Portunoidea</taxon>
        <taxon>Portunidae</taxon>
        <taxon>Portuninae</taxon>
        <taxon>Portunus</taxon>
    </lineage>
</organism>
<dbReference type="Proteomes" id="UP000324222">
    <property type="component" value="Unassembled WGS sequence"/>
</dbReference>
<evidence type="ECO:0000256" key="1">
    <source>
        <dbReference type="SAM" id="MobiDB-lite"/>
    </source>
</evidence>
<accession>A0A5B7G686</accession>
<name>A0A5B7G686_PORTR</name>
<gene>
    <name evidence="2" type="ORF">E2C01_048368</name>
</gene>
<reference evidence="2 3" key="1">
    <citation type="submission" date="2019-05" db="EMBL/GenBank/DDBJ databases">
        <title>Another draft genome of Portunus trituberculatus and its Hox gene families provides insights of decapod evolution.</title>
        <authorList>
            <person name="Jeong J.-H."/>
            <person name="Song I."/>
            <person name="Kim S."/>
            <person name="Choi T."/>
            <person name="Kim D."/>
            <person name="Ryu S."/>
            <person name="Kim W."/>
        </authorList>
    </citation>
    <scope>NUCLEOTIDE SEQUENCE [LARGE SCALE GENOMIC DNA]</scope>
    <source>
        <tissue evidence="2">Muscle</tissue>
    </source>
</reference>
<evidence type="ECO:0000313" key="3">
    <source>
        <dbReference type="Proteomes" id="UP000324222"/>
    </source>
</evidence>
<comment type="caution">
    <text evidence="2">The sequence shown here is derived from an EMBL/GenBank/DDBJ whole genome shotgun (WGS) entry which is preliminary data.</text>
</comment>
<feature type="compositionally biased region" description="Pro residues" evidence="1">
    <location>
        <begin position="1"/>
        <end position="17"/>
    </location>
</feature>
<sequence length="76" mass="8022">MPLTSPPPTPPPSPLSPPGQVLHRHKQVRRETRTVTAPLNKNTACLPCPPPSALLPFPSLPCSCLLCPAIAPLVSD</sequence>
<dbReference type="AlphaFoldDB" id="A0A5B7G686"/>
<proteinExistence type="predicted"/>
<evidence type="ECO:0000313" key="2">
    <source>
        <dbReference type="EMBL" id="MPC54452.1"/>
    </source>
</evidence>
<feature type="region of interest" description="Disordered" evidence="1">
    <location>
        <begin position="1"/>
        <end position="35"/>
    </location>
</feature>
<dbReference type="EMBL" id="VSRR010012366">
    <property type="protein sequence ID" value="MPC54452.1"/>
    <property type="molecule type" value="Genomic_DNA"/>
</dbReference>
<protein>
    <submittedName>
        <fullName evidence="2">Uncharacterized protein</fullName>
    </submittedName>
</protein>
<keyword evidence="3" id="KW-1185">Reference proteome</keyword>